<sequence>MPISDISNMAICISSITNEDCNIEMRESRGSEDNVQEHLAPFVHHAQLTHSSMTRNNLMPVPVIPGNKVTTVPNYGPKLSHSVMEHNLFSTVPGLPENFDSGICQGKPVPEPLSDLPLASLHSSTSSAFDANIANNNSTFGFEQSSVFDSSTHHPLDIMDINSATAATTQSADFSQ</sequence>
<proteinExistence type="predicted"/>
<gene>
    <name evidence="1" type="ORF">QAD02_022881</name>
</gene>
<dbReference type="EMBL" id="CM056741">
    <property type="protein sequence ID" value="KAJ8687087.1"/>
    <property type="molecule type" value="Genomic_DNA"/>
</dbReference>
<dbReference type="Proteomes" id="UP001239111">
    <property type="component" value="Chromosome 1"/>
</dbReference>
<evidence type="ECO:0000313" key="2">
    <source>
        <dbReference type="Proteomes" id="UP001239111"/>
    </source>
</evidence>
<evidence type="ECO:0000313" key="1">
    <source>
        <dbReference type="EMBL" id="KAJ8687087.1"/>
    </source>
</evidence>
<name>A0ACC2PXM0_9HYME</name>
<organism evidence="1 2">
    <name type="scientific">Eretmocerus hayati</name>
    <dbReference type="NCBI Taxonomy" id="131215"/>
    <lineage>
        <taxon>Eukaryota</taxon>
        <taxon>Metazoa</taxon>
        <taxon>Ecdysozoa</taxon>
        <taxon>Arthropoda</taxon>
        <taxon>Hexapoda</taxon>
        <taxon>Insecta</taxon>
        <taxon>Pterygota</taxon>
        <taxon>Neoptera</taxon>
        <taxon>Endopterygota</taxon>
        <taxon>Hymenoptera</taxon>
        <taxon>Apocrita</taxon>
        <taxon>Proctotrupomorpha</taxon>
        <taxon>Chalcidoidea</taxon>
        <taxon>Aphelinidae</taxon>
        <taxon>Aphelininae</taxon>
        <taxon>Eretmocerus</taxon>
    </lineage>
</organism>
<comment type="caution">
    <text evidence="1">The sequence shown here is derived from an EMBL/GenBank/DDBJ whole genome shotgun (WGS) entry which is preliminary data.</text>
</comment>
<keyword evidence="2" id="KW-1185">Reference proteome</keyword>
<reference evidence="1" key="1">
    <citation type="submission" date="2023-04" db="EMBL/GenBank/DDBJ databases">
        <title>A chromosome-level genome assembly of the parasitoid wasp Eretmocerus hayati.</title>
        <authorList>
            <person name="Zhong Y."/>
            <person name="Liu S."/>
            <person name="Liu Y."/>
        </authorList>
    </citation>
    <scope>NUCLEOTIDE SEQUENCE</scope>
    <source>
        <strain evidence="1">ZJU_SS_LIU_2023</strain>
    </source>
</reference>
<protein>
    <submittedName>
        <fullName evidence="1">Uncharacterized protein</fullName>
    </submittedName>
</protein>
<accession>A0ACC2PXM0</accession>